<protein>
    <submittedName>
        <fullName evidence="2">Uncharacterized protein</fullName>
    </submittedName>
</protein>
<proteinExistence type="predicted"/>
<dbReference type="EMBL" id="CP157964">
    <property type="protein sequence ID" value="XBT98027.1"/>
    <property type="molecule type" value="Genomic_DNA"/>
</dbReference>
<name>A0AAU7S6D5_9HYPH</name>
<keyword evidence="2" id="KW-0614">Plasmid</keyword>
<evidence type="ECO:0000256" key="1">
    <source>
        <dbReference type="SAM" id="MobiDB-lite"/>
    </source>
</evidence>
<geneLocation type="plasmid" evidence="2">
    <name>unnamed4</name>
</geneLocation>
<organism evidence="2">
    <name type="scientific">Rhizobium sp. ZPR3</name>
    <dbReference type="NCBI Taxonomy" id="3158967"/>
    <lineage>
        <taxon>Bacteria</taxon>
        <taxon>Pseudomonadati</taxon>
        <taxon>Pseudomonadota</taxon>
        <taxon>Alphaproteobacteria</taxon>
        <taxon>Hyphomicrobiales</taxon>
        <taxon>Rhizobiaceae</taxon>
        <taxon>Rhizobium/Agrobacterium group</taxon>
        <taxon>Rhizobium</taxon>
    </lineage>
</organism>
<feature type="region of interest" description="Disordered" evidence="1">
    <location>
        <begin position="52"/>
        <end position="74"/>
    </location>
</feature>
<evidence type="ECO:0000313" key="2">
    <source>
        <dbReference type="EMBL" id="XBT98027.1"/>
    </source>
</evidence>
<dbReference type="RefSeq" id="WP_349963289.1">
    <property type="nucleotide sequence ID" value="NZ_CP157964.1"/>
</dbReference>
<reference evidence="2" key="1">
    <citation type="submission" date="2024-06" db="EMBL/GenBank/DDBJ databases">
        <authorList>
            <person name="Li T."/>
            <person name="Gao R."/>
        </authorList>
    </citation>
    <scope>NUCLEOTIDE SEQUENCE</scope>
    <source>
        <strain evidence="2">ZPR3</strain>
        <plasmid evidence="2">unnamed4</plasmid>
    </source>
</reference>
<sequence>MALSKPSGGAVLAAGFAFLVGASGGYAINEIIRSDHETDLEHEVARLEDEVSQKANADVPSDEEASAALAKSGRSMRVSECKPRQAVPGVTCSGVITTTGGSFAGTNQPGVLSFAKIDGVWRQIQ</sequence>
<accession>A0AAU7S6D5</accession>
<gene>
    <name evidence="2" type="ORF">ABM479_34700</name>
</gene>
<dbReference type="AlphaFoldDB" id="A0AAU7S6D5"/>